<dbReference type="GO" id="GO:0004497">
    <property type="term" value="F:monooxygenase activity"/>
    <property type="evidence" value="ECO:0007669"/>
    <property type="project" value="UniProtKB-KW"/>
</dbReference>
<evidence type="ECO:0000256" key="10">
    <source>
        <dbReference type="ARBA" id="ARBA00023002"/>
    </source>
</evidence>
<dbReference type="InParanoid" id="A0A7R8V6I3"/>
<dbReference type="GO" id="GO:0016705">
    <property type="term" value="F:oxidoreductase activity, acting on paired donors, with incorporation or reduction of molecular oxygen"/>
    <property type="evidence" value="ECO:0007669"/>
    <property type="project" value="InterPro"/>
</dbReference>
<organism evidence="14 15">
    <name type="scientific">Hermetia illucens</name>
    <name type="common">Black soldier fly</name>
    <dbReference type="NCBI Taxonomy" id="343691"/>
    <lineage>
        <taxon>Eukaryota</taxon>
        <taxon>Metazoa</taxon>
        <taxon>Ecdysozoa</taxon>
        <taxon>Arthropoda</taxon>
        <taxon>Hexapoda</taxon>
        <taxon>Insecta</taxon>
        <taxon>Pterygota</taxon>
        <taxon>Neoptera</taxon>
        <taxon>Endopterygota</taxon>
        <taxon>Diptera</taxon>
        <taxon>Brachycera</taxon>
        <taxon>Stratiomyomorpha</taxon>
        <taxon>Stratiomyidae</taxon>
        <taxon>Hermetiinae</taxon>
        <taxon>Hermetia</taxon>
    </lineage>
</organism>
<sequence length="862" mass="98347">MAFLLLTLSLFGAIGGLLYLFLVSNFNYWKKRGVLGPKPRLLFGNIPNIVLRKRNFQYDIIDIYREYKGKDRFVGIFNVRNPQLLIIDPKLVQDVLITNFRNFSENEVSKWVDKEVDPLLGRNPFILSGNEWKGNRGEVTPALTTNRIKASYPIMLSVCGKMTKYLEKETKKHIADGIEARELAARYTTEVVSNCIYGIEAGAFEEGPCEIREKGAAVLDQSSASIAYFMLMSTLPDCFRGVFKRPFMKKDMQTYFIQLMKEAIRIRQNTISDRVDFLNYLLQLREKKNLSEIEVAAHTITFFADGFETSSVLISNCIRCLAQHESVQQKLRDEINKTMKENGEVSFENLQELSYLDQCINECLRLYPPAIASNKMCSNTCELMSSKEKPIKIEKGTPILLPFYALHHDPEYYPNPEAFIPERFSPENGGAKKYKEMGVFLPFGDGPRICLGMKFALYQSKAAIVEVDKEVDPLLGRNPFILSGNEWKGNRGEVTPALTTNRIKASYPIMLSVCGKMTKYLEKETKKHIADGIEARELAARYTTEVVSNCIYGIEAGAFEEGPCEIREKGAAVLDQSSASIAYFMLMSTLPDCFRGVFKRPFMKKDMQTYFIQLMKEAIRIRQNTISDRVDFLNYLLQLREKKNLSEIEVAAHTITFFADGFETSSVLISNCIRCLAQHESVQQKLRDEINKTMKENGEVSFENLQELSYLDQCINECLRLYPPAIASNKMCSNTCELMSSKEKPIKIEKGTPILLPFYALHHDPEYYPNPEAFIPERFSPENGGAKKYKEMGVFLPFGDGPRICLGMKFALYQSKAAIVEVIRNWKVKLNPKTNPNFIIDTQHFLCVPEGGTWVDFERINN</sequence>
<keyword evidence="15" id="KW-1185">Reference proteome</keyword>
<accession>A0A7R8V6I3</accession>
<evidence type="ECO:0000256" key="11">
    <source>
        <dbReference type="ARBA" id="ARBA00023004"/>
    </source>
</evidence>
<evidence type="ECO:0000256" key="4">
    <source>
        <dbReference type="ARBA" id="ARBA00004406"/>
    </source>
</evidence>
<evidence type="ECO:0008006" key="16">
    <source>
        <dbReference type="Google" id="ProtNLM"/>
    </source>
</evidence>
<dbReference type="GO" id="GO:0005789">
    <property type="term" value="C:endoplasmic reticulum membrane"/>
    <property type="evidence" value="ECO:0007669"/>
    <property type="project" value="UniProtKB-SubCell"/>
</dbReference>
<protein>
    <recommendedName>
        <fullName evidence="16">Cytochrome P450</fullName>
    </recommendedName>
</protein>
<dbReference type="PANTHER" id="PTHR24292:SF84">
    <property type="entry name" value="CYTOCHROME P450 28A5-RELATED"/>
    <property type="match status" value="1"/>
</dbReference>
<dbReference type="InterPro" id="IPR036396">
    <property type="entry name" value="Cyt_P450_sf"/>
</dbReference>
<keyword evidence="13" id="KW-0472">Membrane</keyword>
<evidence type="ECO:0000256" key="3">
    <source>
        <dbReference type="ARBA" id="ARBA00004174"/>
    </source>
</evidence>
<comment type="cofactor">
    <cofactor evidence="1">
        <name>heme</name>
        <dbReference type="ChEBI" id="CHEBI:30413"/>
    </cofactor>
</comment>
<keyword evidence="10" id="KW-0560">Oxidoreductase</keyword>
<name>A0A7R8V6I3_HERIL</name>
<dbReference type="PANTHER" id="PTHR24292">
    <property type="entry name" value="CYTOCHROME P450"/>
    <property type="match status" value="1"/>
</dbReference>
<dbReference type="Proteomes" id="UP000594454">
    <property type="component" value="Chromosome 6"/>
</dbReference>
<comment type="function">
    <text evidence="2">May be involved in the metabolism of insect hormones and in the breakdown of synthetic insecticides.</text>
</comment>
<evidence type="ECO:0000256" key="13">
    <source>
        <dbReference type="ARBA" id="ARBA00023136"/>
    </source>
</evidence>
<evidence type="ECO:0000313" key="15">
    <source>
        <dbReference type="Proteomes" id="UP000594454"/>
    </source>
</evidence>
<keyword evidence="9" id="KW-0492">Microsome</keyword>
<dbReference type="OrthoDB" id="1470350at2759"/>
<evidence type="ECO:0000256" key="7">
    <source>
        <dbReference type="ARBA" id="ARBA00022723"/>
    </source>
</evidence>
<evidence type="ECO:0000256" key="5">
    <source>
        <dbReference type="ARBA" id="ARBA00010617"/>
    </source>
</evidence>
<dbReference type="PRINTS" id="PR00385">
    <property type="entry name" value="P450"/>
</dbReference>
<dbReference type="AlphaFoldDB" id="A0A7R8V6I3"/>
<dbReference type="PRINTS" id="PR00465">
    <property type="entry name" value="EP450IV"/>
</dbReference>
<dbReference type="GO" id="GO:0005506">
    <property type="term" value="F:iron ion binding"/>
    <property type="evidence" value="ECO:0007669"/>
    <property type="project" value="InterPro"/>
</dbReference>
<dbReference type="InterPro" id="IPR001128">
    <property type="entry name" value="Cyt_P450"/>
</dbReference>
<keyword evidence="11" id="KW-0408">Iron</keyword>
<evidence type="ECO:0000256" key="8">
    <source>
        <dbReference type="ARBA" id="ARBA00022824"/>
    </source>
</evidence>
<dbReference type="InterPro" id="IPR002403">
    <property type="entry name" value="Cyt_P450_E_grp-IV"/>
</dbReference>
<dbReference type="EMBL" id="LR899014">
    <property type="protein sequence ID" value="CAD7092575.1"/>
    <property type="molecule type" value="Genomic_DNA"/>
</dbReference>
<keyword evidence="6" id="KW-0349">Heme</keyword>
<dbReference type="InterPro" id="IPR017972">
    <property type="entry name" value="Cyt_P450_CS"/>
</dbReference>
<keyword evidence="7" id="KW-0479">Metal-binding</keyword>
<dbReference type="Pfam" id="PF00067">
    <property type="entry name" value="p450"/>
    <property type="match status" value="2"/>
</dbReference>
<dbReference type="FunCoup" id="A0A7R8V6I3">
    <property type="interactions" value="10"/>
</dbReference>
<evidence type="ECO:0000256" key="2">
    <source>
        <dbReference type="ARBA" id="ARBA00003690"/>
    </source>
</evidence>
<evidence type="ECO:0000256" key="6">
    <source>
        <dbReference type="ARBA" id="ARBA00022617"/>
    </source>
</evidence>
<dbReference type="FunFam" id="1.10.630.10:FF:000182">
    <property type="entry name" value="Cytochrome P450 3A4"/>
    <property type="match status" value="1"/>
</dbReference>
<dbReference type="PROSITE" id="PS00086">
    <property type="entry name" value="CYTOCHROME_P450"/>
    <property type="match status" value="2"/>
</dbReference>
<dbReference type="InterPro" id="IPR050476">
    <property type="entry name" value="Insect_CytP450_Detox"/>
</dbReference>
<evidence type="ECO:0000256" key="1">
    <source>
        <dbReference type="ARBA" id="ARBA00001971"/>
    </source>
</evidence>
<evidence type="ECO:0000256" key="12">
    <source>
        <dbReference type="ARBA" id="ARBA00023033"/>
    </source>
</evidence>
<comment type="subcellular location">
    <subcellularLocation>
        <location evidence="4">Endoplasmic reticulum membrane</location>
        <topology evidence="4">Peripheral membrane protein</topology>
    </subcellularLocation>
    <subcellularLocation>
        <location evidence="3">Microsome membrane</location>
        <topology evidence="3">Peripheral membrane protein</topology>
    </subcellularLocation>
</comment>
<dbReference type="GO" id="GO:0020037">
    <property type="term" value="F:heme binding"/>
    <property type="evidence" value="ECO:0007669"/>
    <property type="project" value="InterPro"/>
</dbReference>
<keyword evidence="12" id="KW-0503">Monooxygenase</keyword>
<comment type="similarity">
    <text evidence="5">Belongs to the cytochrome P450 family.</text>
</comment>
<gene>
    <name evidence="14" type="ORF">HERILL_LOCUS14927</name>
</gene>
<reference evidence="14 15" key="1">
    <citation type="submission" date="2020-11" db="EMBL/GenBank/DDBJ databases">
        <authorList>
            <person name="Wallbank WR R."/>
            <person name="Pardo Diaz C."/>
            <person name="Kozak K."/>
            <person name="Martin S."/>
            <person name="Jiggins C."/>
            <person name="Moest M."/>
            <person name="Warren A I."/>
            <person name="Generalovic N T."/>
            <person name="Byers J.R.P. K."/>
            <person name="Montejo-Kovacevich G."/>
            <person name="Yen C E."/>
        </authorList>
    </citation>
    <scope>NUCLEOTIDE SEQUENCE [LARGE SCALE GENOMIC DNA]</scope>
</reference>
<evidence type="ECO:0000256" key="9">
    <source>
        <dbReference type="ARBA" id="ARBA00022848"/>
    </source>
</evidence>
<proteinExistence type="inferred from homology"/>
<dbReference type="CDD" id="cd11056">
    <property type="entry name" value="CYP6-like"/>
    <property type="match status" value="2"/>
</dbReference>
<keyword evidence="8" id="KW-0256">Endoplasmic reticulum</keyword>
<dbReference type="Gene3D" id="1.10.630.10">
    <property type="entry name" value="Cytochrome P450"/>
    <property type="match status" value="2"/>
</dbReference>
<evidence type="ECO:0000313" key="14">
    <source>
        <dbReference type="EMBL" id="CAD7092575.1"/>
    </source>
</evidence>
<dbReference type="SUPFAM" id="SSF48264">
    <property type="entry name" value="Cytochrome P450"/>
    <property type="match status" value="2"/>
</dbReference>